<dbReference type="Proteomes" id="UP000002640">
    <property type="component" value="Unassembled WGS sequence"/>
</dbReference>
<dbReference type="AlphaFoldDB" id="G4ZHN7"/>
<dbReference type="InParanoid" id="G4ZHN7"/>
<dbReference type="KEGG" id="psoj:PHYSODRAFT_301251"/>
<name>G4ZHN7_PHYSP</name>
<gene>
    <name evidence="1" type="ORF">PHYSODRAFT_301251</name>
</gene>
<dbReference type="OMA" id="LEDECIG"/>
<evidence type="ECO:0000313" key="1">
    <source>
        <dbReference type="EMBL" id="EGZ18692.1"/>
    </source>
</evidence>
<evidence type="ECO:0000313" key="2">
    <source>
        <dbReference type="Proteomes" id="UP000002640"/>
    </source>
</evidence>
<organism evidence="1 2">
    <name type="scientific">Phytophthora sojae (strain P6497)</name>
    <name type="common">Soybean stem and root rot agent</name>
    <name type="synonym">Phytophthora megasperma f. sp. glycines</name>
    <dbReference type="NCBI Taxonomy" id="1094619"/>
    <lineage>
        <taxon>Eukaryota</taxon>
        <taxon>Sar</taxon>
        <taxon>Stramenopiles</taxon>
        <taxon>Oomycota</taxon>
        <taxon>Peronosporomycetes</taxon>
        <taxon>Peronosporales</taxon>
        <taxon>Peronosporaceae</taxon>
        <taxon>Phytophthora</taxon>
    </lineage>
</organism>
<sequence length="324" mass="35250">MKRPSEAFELGQFGLLLGCDFSLEDECIGVVTAHYACLKVLKPFILKATDILWRDGKQWKPIGAFPPPESDMVLHLALTSGNSFRPLKQPLYQMMEWPAMKNLLVFDTDRQRSGQVVRFEALVTASIVLASRSGGVHGAGLSSFLGVMLYELGVASEIEATQSSLDVEDALLSQVLVPFLSPPNAAWPDWFLSDWENTSAEFADLTFTADAKSGRLDFRVSSGATSFECSRSMNLSELDQVMDRIPSESSIHLIVTSAVDGVWETLKPAADSDRAAACTQFYHITNGSGGQPTWTPYPAMTTTSDSDAGGKKKTVLVLELAPGE</sequence>
<protein>
    <submittedName>
        <fullName evidence="1">Uncharacterized protein</fullName>
    </submittedName>
</protein>
<keyword evidence="2" id="KW-1185">Reference proteome</keyword>
<accession>G4ZHN7</accession>
<dbReference type="RefSeq" id="XP_009527750.1">
    <property type="nucleotide sequence ID" value="XM_009529455.1"/>
</dbReference>
<dbReference type="GeneID" id="20641982"/>
<proteinExistence type="predicted"/>
<dbReference type="EMBL" id="JH159154">
    <property type="protein sequence ID" value="EGZ18692.1"/>
    <property type="molecule type" value="Genomic_DNA"/>
</dbReference>
<reference evidence="1 2" key="1">
    <citation type="journal article" date="2006" name="Science">
        <title>Phytophthora genome sequences uncover evolutionary origins and mechanisms of pathogenesis.</title>
        <authorList>
            <person name="Tyler B.M."/>
            <person name="Tripathy S."/>
            <person name="Zhang X."/>
            <person name="Dehal P."/>
            <person name="Jiang R.H."/>
            <person name="Aerts A."/>
            <person name="Arredondo F.D."/>
            <person name="Baxter L."/>
            <person name="Bensasson D."/>
            <person name="Beynon J.L."/>
            <person name="Chapman J."/>
            <person name="Damasceno C.M."/>
            <person name="Dorrance A.E."/>
            <person name="Dou D."/>
            <person name="Dickerman A.W."/>
            <person name="Dubchak I.L."/>
            <person name="Garbelotto M."/>
            <person name="Gijzen M."/>
            <person name="Gordon S.G."/>
            <person name="Govers F."/>
            <person name="Grunwald N.J."/>
            <person name="Huang W."/>
            <person name="Ivors K.L."/>
            <person name="Jones R.W."/>
            <person name="Kamoun S."/>
            <person name="Krampis K."/>
            <person name="Lamour K.H."/>
            <person name="Lee M.K."/>
            <person name="McDonald W.H."/>
            <person name="Medina M."/>
            <person name="Meijer H.J."/>
            <person name="Nordberg E.K."/>
            <person name="Maclean D.J."/>
            <person name="Ospina-Giraldo M.D."/>
            <person name="Morris P.F."/>
            <person name="Phuntumart V."/>
            <person name="Putnam N.H."/>
            <person name="Rash S."/>
            <person name="Rose J.K."/>
            <person name="Sakihama Y."/>
            <person name="Salamov A.A."/>
            <person name="Savidor A."/>
            <person name="Scheuring C.F."/>
            <person name="Smith B.M."/>
            <person name="Sobral B.W."/>
            <person name="Terry A."/>
            <person name="Torto-Alalibo T.A."/>
            <person name="Win J."/>
            <person name="Xu Z."/>
            <person name="Zhang H."/>
            <person name="Grigoriev I.V."/>
            <person name="Rokhsar D.S."/>
            <person name="Boore J.L."/>
        </authorList>
    </citation>
    <scope>NUCLEOTIDE SEQUENCE [LARGE SCALE GENOMIC DNA]</scope>
    <source>
        <strain evidence="1 2">P6497</strain>
    </source>
</reference>